<gene>
    <name evidence="2" type="ORF">CUJ84_Chr004970</name>
</gene>
<evidence type="ECO:0000313" key="2">
    <source>
        <dbReference type="EMBL" id="AUW45262.1"/>
    </source>
</evidence>
<dbReference type="EMBL" id="CP025012">
    <property type="protein sequence ID" value="AUW45262.1"/>
    <property type="molecule type" value="Genomic_DNA"/>
</dbReference>
<feature type="compositionally biased region" description="Polar residues" evidence="1">
    <location>
        <begin position="82"/>
        <end position="92"/>
    </location>
</feature>
<name>A0A2K9ZAK0_RHILE</name>
<feature type="region of interest" description="Disordered" evidence="1">
    <location>
        <begin position="72"/>
        <end position="92"/>
    </location>
</feature>
<proteinExistence type="predicted"/>
<reference evidence="2 3" key="1">
    <citation type="submission" date="2017-11" db="EMBL/GenBank/DDBJ databases">
        <title>Complete genome of Rhizobium leguminosarum Norway, an ineffective micro-symbiont.</title>
        <authorList>
            <person name="Hoffrichter A."/>
            <person name="Liang J."/>
            <person name="Brachmann A."/>
            <person name="Marin M."/>
        </authorList>
    </citation>
    <scope>NUCLEOTIDE SEQUENCE [LARGE SCALE GENOMIC DNA]</scope>
    <source>
        <strain evidence="2 3">Norway</strain>
    </source>
</reference>
<sequence length="164" mass="17821">MRLHRVFARLGLPSAKLKNRGKTGGRTFGNVEDHQIRLFQPGRRTAQDLFQEWRGTSICRCSLVGSARDDGGAVSRPLLSRPDQNPVSQIGSLKNPKDSLCEIGTRPVDINRLLALDIIWVGSPLPESGNLSALPACSRSASREARRRTPARKSSLPVTGAPCA</sequence>
<protein>
    <submittedName>
        <fullName evidence="2">Uncharacterized protein</fullName>
    </submittedName>
</protein>
<evidence type="ECO:0000313" key="3">
    <source>
        <dbReference type="Proteomes" id="UP000238523"/>
    </source>
</evidence>
<organism evidence="2 3">
    <name type="scientific">Rhizobium leguminosarum</name>
    <dbReference type="NCBI Taxonomy" id="384"/>
    <lineage>
        <taxon>Bacteria</taxon>
        <taxon>Pseudomonadati</taxon>
        <taxon>Pseudomonadota</taxon>
        <taxon>Alphaproteobacteria</taxon>
        <taxon>Hyphomicrobiales</taxon>
        <taxon>Rhizobiaceae</taxon>
        <taxon>Rhizobium/Agrobacterium group</taxon>
        <taxon>Rhizobium</taxon>
    </lineage>
</organism>
<feature type="region of interest" description="Disordered" evidence="1">
    <location>
        <begin position="139"/>
        <end position="164"/>
    </location>
</feature>
<evidence type="ECO:0000256" key="1">
    <source>
        <dbReference type="SAM" id="MobiDB-lite"/>
    </source>
</evidence>
<accession>A0A2K9ZAK0</accession>
<dbReference type="Proteomes" id="UP000238523">
    <property type="component" value="Chromosome"/>
</dbReference>
<dbReference type="AlphaFoldDB" id="A0A2K9ZAK0"/>